<accession>A0A1G7I124</accession>
<dbReference type="Proteomes" id="UP000199072">
    <property type="component" value="Unassembled WGS sequence"/>
</dbReference>
<dbReference type="STRING" id="1391627.SAMN05216464_112112"/>
<dbReference type="RefSeq" id="WP_091152900.1">
    <property type="nucleotide sequence ID" value="NZ_FNAI01000012.1"/>
</dbReference>
<organism evidence="8 9">
    <name type="scientific">Mucilaginibacter pineti</name>
    <dbReference type="NCBI Taxonomy" id="1391627"/>
    <lineage>
        <taxon>Bacteria</taxon>
        <taxon>Pseudomonadati</taxon>
        <taxon>Bacteroidota</taxon>
        <taxon>Sphingobacteriia</taxon>
        <taxon>Sphingobacteriales</taxon>
        <taxon>Sphingobacteriaceae</taxon>
        <taxon>Mucilaginibacter</taxon>
    </lineage>
</organism>
<evidence type="ECO:0000256" key="2">
    <source>
        <dbReference type="ARBA" id="ARBA00022516"/>
    </source>
</evidence>
<keyword evidence="2" id="KW-0444">Lipid biosynthesis</keyword>
<dbReference type="SUPFAM" id="SSF69593">
    <property type="entry name" value="Glycerol-3-phosphate (1)-acyltransferase"/>
    <property type="match status" value="1"/>
</dbReference>
<keyword evidence="3 8" id="KW-0808">Transferase</keyword>
<feature type="domain" description="Phospholipid/glycerol acyltransferase" evidence="7">
    <location>
        <begin position="74"/>
        <end position="189"/>
    </location>
</feature>
<gene>
    <name evidence="8" type="ORF">SAMN05216464_112112</name>
</gene>
<reference evidence="8 9" key="1">
    <citation type="submission" date="2016-10" db="EMBL/GenBank/DDBJ databases">
        <authorList>
            <person name="de Groot N.N."/>
        </authorList>
    </citation>
    <scope>NUCLEOTIDE SEQUENCE [LARGE SCALE GENOMIC DNA]</scope>
    <source>
        <strain evidence="8 9">47C3B</strain>
    </source>
</reference>
<dbReference type="PANTHER" id="PTHR10434">
    <property type="entry name" value="1-ACYL-SN-GLYCEROL-3-PHOSPHATE ACYLTRANSFERASE"/>
    <property type="match status" value="1"/>
</dbReference>
<evidence type="ECO:0000313" key="9">
    <source>
        <dbReference type="Proteomes" id="UP000199072"/>
    </source>
</evidence>
<dbReference type="PANTHER" id="PTHR10434:SF64">
    <property type="entry name" value="1-ACYL-SN-GLYCEROL-3-PHOSPHATE ACYLTRANSFERASE-RELATED"/>
    <property type="match status" value="1"/>
</dbReference>
<evidence type="ECO:0000256" key="5">
    <source>
        <dbReference type="ARBA" id="ARBA00023315"/>
    </source>
</evidence>
<dbReference type="Pfam" id="PF01553">
    <property type="entry name" value="Acyltransferase"/>
    <property type="match status" value="1"/>
</dbReference>
<keyword evidence="6" id="KW-0472">Membrane</keyword>
<dbReference type="CDD" id="cd07989">
    <property type="entry name" value="LPLAT_AGPAT-like"/>
    <property type="match status" value="1"/>
</dbReference>
<keyword evidence="9" id="KW-1185">Reference proteome</keyword>
<dbReference type="SMART" id="SM00563">
    <property type="entry name" value="PlsC"/>
    <property type="match status" value="1"/>
</dbReference>
<feature type="transmembrane region" description="Helical" evidence="6">
    <location>
        <begin position="12"/>
        <end position="32"/>
    </location>
</feature>
<sequence length="243" mass="28078">MKLILKKIHTQFYRVSVAFFFTLCWPVLYPLSKKPKLYKYINQIRRLIIFLSSSLSGIFYRAKFEQPVDWSRTYVICPNHTSNLDISAISQHLHNNFCFIGKEELLHNYVLGLFFRTIDITVNRESKISSFRAIKTAAERIKNGVSVVIFPEATIPDEYPPVLYPFKNGAFRLAIEMKVPIIPITSLDTWKVLWDTGEEYGSRPGICNIFVHKPIETAHLTIDDADALRDEVHAIITKKLQQA</sequence>
<dbReference type="EMBL" id="FNAI01000012">
    <property type="protein sequence ID" value="SDF06487.1"/>
    <property type="molecule type" value="Genomic_DNA"/>
</dbReference>
<evidence type="ECO:0000259" key="7">
    <source>
        <dbReference type="SMART" id="SM00563"/>
    </source>
</evidence>
<dbReference type="InterPro" id="IPR002123">
    <property type="entry name" value="Plipid/glycerol_acylTrfase"/>
</dbReference>
<dbReference type="OrthoDB" id="9803035at2"/>
<evidence type="ECO:0000256" key="6">
    <source>
        <dbReference type="SAM" id="Phobius"/>
    </source>
</evidence>
<dbReference type="GO" id="GO:0003841">
    <property type="term" value="F:1-acylglycerol-3-phosphate O-acyltransferase activity"/>
    <property type="evidence" value="ECO:0007669"/>
    <property type="project" value="TreeGrafter"/>
</dbReference>
<name>A0A1G7I124_9SPHI</name>
<evidence type="ECO:0000256" key="4">
    <source>
        <dbReference type="ARBA" id="ARBA00023098"/>
    </source>
</evidence>
<proteinExistence type="predicted"/>
<comment type="pathway">
    <text evidence="1">Lipid metabolism.</text>
</comment>
<keyword evidence="6" id="KW-1133">Transmembrane helix</keyword>
<keyword evidence="5 8" id="KW-0012">Acyltransferase</keyword>
<evidence type="ECO:0000313" key="8">
    <source>
        <dbReference type="EMBL" id="SDF06487.1"/>
    </source>
</evidence>
<evidence type="ECO:0000256" key="1">
    <source>
        <dbReference type="ARBA" id="ARBA00005189"/>
    </source>
</evidence>
<keyword evidence="4" id="KW-0443">Lipid metabolism</keyword>
<keyword evidence="6" id="KW-0812">Transmembrane</keyword>
<evidence type="ECO:0000256" key="3">
    <source>
        <dbReference type="ARBA" id="ARBA00022679"/>
    </source>
</evidence>
<protein>
    <submittedName>
        <fullName evidence="8">1-acyl-sn-glycerol-3-phosphate acyltransferase</fullName>
    </submittedName>
</protein>
<dbReference type="AlphaFoldDB" id="A0A1G7I124"/>
<dbReference type="GO" id="GO:0006654">
    <property type="term" value="P:phosphatidic acid biosynthetic process"/>
    <property type="evidence" value="ECO:0007669"/>
    <property type="project" value="TreeGrafter"/>
</dbReference>